<comment type="caution">
    <text evidence="1">The sequence shown here is derived from an EMBL/GenBank/DDBJ whole genome shotgun (WGS) entry which is preliminary data.</text>
</comment>
<keyword evidence="2" id="KW-1185">Reference proteome</keyword>
<gene>
    <name evidence="1" type="ORF">SNEC2469_LOCUS23181</name>
</gene>
<name>A0A812YM20_9DINO</name>
<dbReference type="AlphaFoldDB" id="A0A812YM20"/>
<sequence length="586" mass="66810">MRELQELVESSGFLTENFDLNQGIGDAIDLSDNEDEKLAAQAKAKKARQQGLPTLEGPETVKEFVQKYKKFLLNKRTAFKEAVDRIATENTSGHEDDFKPVQETMRSLNALYSKLGELEVRGGGDESKVPYDALCKEIRDTGCKFNNELSALKTMVPGNPGYTQLVQLGLAHESKSDKESVFVRNLVSLGLSLNTNMEEVKLNFRSGAAKQYILPIRALAEEILTDFPEKLLFGHKLEKKEDVGTVHKTLLGFWENYKHVGSDHPVYEDHGDELHKVIPCRLHMDEGTSHRKHAVMQMSWGPVMKSQPGSAHHCFYFTSILAEAYKDENAGYERGNSVLDQLASHMANHCRQAYFIGMPRRNGDRFYLAFLGMEGDLPAQARFMHFTRHWNCVPNRCCPHCLADDKDMSFADFRESAAWKATVGEERKGSDVVLLTKFLLDYLGQPWLLDAVAEASLAWLQAMDDFLRLCYTADRIFLKASQSQIAFDYLTTFARQYHSCATMCFSKGLIFFNLTPKYHYVLHVKESLRLRSDRLYYLNPAVFSTQMAEDYVGVVSRSSRTCHPLGVPLRVGQKWRLYTKLRWMRP</sequence>
<organism evidence="1 2">
    <name type="scientific">Symbiodinium necroappetens</name>
    <dbReference type="NCBI Taxonomy" id="1628268"/>
    <lineage>
        <taxon>Eukaryota</taxon>
        <taxon>Sar</taxon>
        <taxon>Alveolata</taxon>
        <taxon>Dinophyceae</taxon>
        <taxon>Suessiales</taxon>
        <taxon>Symbiodiniaceae</taxon>
        <taxon>Symbiodinium</taxon>
    </lineage>
</organism>
<protein>
    <submittedName>
        <fullName evidence="1">Uncharacterized protein</fullName>
    </submittedName>
</protein>
<dbReference type="EMBL" id="CAJNJA010042992">
    <property type="protein sequence ID" value="CAE7789349.1"/>
    <property type="molecule type" value="Genomic_DNA"/>
</dbReference>
<accession>A0A812YM20</accession>
<evidence type="ECO:0000313" key="2">
    <source>
        <dbReference type="Proteomes" id="UP000601435"/>
    </source>
</evidence>
<dbReference type="Proteomes" id="UP000601435">
    <property type="component" value="Unassembled WGS sequence"/>
</dbReference>
<reference evidence="1" key="1">
    <citation type="submission" date="2021-02" db="EMBL/GenBank/DDBJ databases">
        <authorList>
            <person name="Dougan E. K."/>
            <person name="Rhodes N."/>
            <person name="Thang M."/>
            <person name="Chan C."/>
        </authorList>
    </citation>
    <scope>NUCLEOTIDE SEQUENCE</scope>
</reference>
<proteinExistence type="predicted"/>
<evidence type="ECO:0000313" key="1">
    <source>
        <dbReference type="EMBL" id="CAE7789349.1"/>
    </source>
</evidence>